<dbReference type="EMBL" id="CP000248">
    <property type="protein sequence ID" value="ABD26106.1"/>
    <property type="molecule type" value="Genomic_DNA"/>
</dbReference>
<organism evidence="2 3">
    <name type="scientific">Novosphingobium aromaticivorans (strain ATCC 700278 / DSM 12444 / CCUG 56034 / CIP 105152 / NBRC 16084 / F199)</name>
    <dbReference type="NCBI Taxonomy" id="279238"/>
    <lineage>
        <taxon>Bacteria</taxon>
        <taxon>Pseudomonadati</taxon>
        <taxon>Pseudomonadota</taxon>
        <taxon>Alphaproteobacteria</taxon>
        <taxon>Sphingomonadales</taxon>
        <taxon>Sphingomonadaceae</taxon>
        <taxon>Novosphingobium</taxon>
    </lineage>
</organism>
<dbReference type="AlphaFoldDB" id="Q2G7R7"/>
<dbReference type="HOGENOM" id="CLU_2247238_0_0_5"/>
<evidence type="ECO:0000313" key="2">
    <source>
        <dbReference type="EMBL" id="ABD26106.1"/>
    </source>
</evidence>
<name>Q2G7R7_NOVAD</name>
<reference evidence="3" key="1">
    <citation type="submission" date="2006-01" db="EMBL/GenBank/DDBJ databases">
        <title>Complete sequence of Novosphingobium aromaticivorans DSM 12444.</title>
        <authorList>
            <consortium name="US DOE Joint Genome Institute"/>
            <person name="Copeland A."/>
            <person name="Lucas S."/>
            <person name="Lapidus A."/>
            <person name="Barry K."/>
            <person name="Detter J.C."/>
            <person name="Glavina T."/>
            <person name="Hammon N."/>
            <person name="Israni S."/>
            <person name="Pitluck S."/>
            <person name="Chain P."/>
            <person name="Malfatti S."/>
            <person name="Shin M."/>
            <person name="Vergez L."/>
            <person name="Schmutz J."/>
            <person name="Larimer F."/>
            <person name="Land M."/>
            <person name="Kyrpides N."/>
            <person name="Ivanova N."/>
            <person name="Fredrickson J."/>
            <person name="Balkwill D."/>
            <person name="Romine M.F."/>
            <person name="Richardson P."/>
        </authorList>
    </citation>
    <scope>NUCLEOTIDE SEQUENCE [LARGE SCALE GENOMIC DNA]</scope>
    <source>
        <strain evidence="3">ATCC 700278 / DSM 12444 / CCUG 56034 / CIP 105152 / NBRC 16084 / F199</strain>
    </source>
</reference>
<protein>
    <recommendedName>
        <fullName evidence="4">UrcA family protein</fullName>
    </recommendedName>
</protein>
<dbReference type="NCBIfam" id="TIGR04433">
    <property type="entry name" value="UrcA_uranyl"/>
    <property type="match status" value="1"/>
</dbReference>
<evidence type="ECO:0000313" key="3">
    <source>
        <dbReference type="Proteomes" id="UP000009134"/>
    </source>
</evidence>
<sequence>MKTVLAAAAALGLLSAPQIANAGDASTVTISVSSEGLDLTRPDDVRRLRNRVADAAAAACDPADRMIVTPLPDVQCRREAIASVEPAIKRMAQAAHRAAPAHSR</sequence>
<proteinExistence type="predicted"/>
<accession>Q2G7R7</accession>
<keyword evidence="3" id="KW-1185">Reference proteome</keyword>
<feature type="signal peptide" evidence="1">
    <location>
        <begin position="1"/>
        <end position="22"/>
    </location>
</feature>
<gene>
    <name evidence="2" type="ordered locus">Saro_1666</name>
</gene>
<keyword evidence="1" id="KW-0732">Signal</keyword>
<dbReference type="RefSeq" id="WP_011445316.1">
    <property type="nucleotide sequence ID" value="NC_007794.1"/>
</dbReference>
<dbReference type="KEGG" id="nar:Saro_1666"/>
<evidence type="ECO:0008006" key="4">
    <source>
        <dbReference type="Google" id="ProtNLM"/>
    </source>
</evidence>
<dbReference type="InterPro" id="IPR030972">
    <property type="entry name" value="UrcA_uranyl"/>
</dbReference>
<evidence type="ECO:0000256" key="1">
    <source>
        <dbReference type="SAM" id="SignalP"/>
    </source>
</evidence>
<feature type="chain" id="PRO_5004208408" description="UrcA family protein" evidence="1">
    <location>
        <begin position="23"/>
        <end position="104"/>
    </location>
</feature>
<dbReference type="Proteomes" id="UP000009134">
    <property type="component" value="Chromosome"/>
</dbReference>